<dbReference type="GO" id="GO:0009403">
    <property type="term" value="P:toxin biosynthetic process"/>
    <property type="evidence" value="ECO:0007669"/>
    <property type="project" value="InterPro"/>
</dbReference>
<dbReference type="Proteomes" id="UP000001366">
    <property type="component" value="Chromosome"/>
</dbReference>
<reference evidence="6 7" key="1">
    <citation type="journal article" date="2009" name="J. Bacteriol.">
        <title>Complete and draft genome sequences of six members of the Aquificales.</title>
        <authorList>
            <person name="Reysenbach A.L."/>
            <person name="Hamamura N."/>
            <person name="Podar M."/>
            <person name="Griffiths E."/>
            <person name="Ferreira S."/>
            <person name="Hochstein R."/>
            <person name="Heidelberg J."/>
            <person name="Johnson J."/>
            <person name="Mead D."/>
            <person name="Pohorille A."/>
            <person name="Sarmiento M."/>
            <person name="Schweighofer K."/>
            <person name="Seshadri R."/>
            <person name="Voytek M.A."/>
        </authorList>
    </citation>
    <scope>NUCLEOTIDE SEQUENCE [LARGE SCALE GENOMIC DNA]</scope>
    <source>
        <strain evidence="7">DSM 14350 / EX-H1</strain>
    </source>
</reference>
<feature type="transmembrane region" description="Helical" evidence="5">
    <location>
        <begin position="100"/>
        <end position="117"/>
    </location>
</feature>
<organism evidence="6 7">
    <name type="scientific">Persephonella marina (strain DSM 14350 / EX-H1)</name>
    <dbReference type="NCBI Taxonomy" id="123214"/>
    <lineage>
        <taxon>Bacteria</taxon>
        <taxon>Pseudomonadati</taxon>
        <taxon>Aquificota</taxon>
        <taxon>Aquificia</taxon>
        <taxon>Aquificales</taxon>
        <taxon>Hydrogenothermaceae</taxon>
        <taxon>Persephonella</taxon>
    </lineage>
</organism>
<evidence type="ECO:0000256" key="3">
    <source>
        <dbReference type="ARBA" id="ARBA00022989"/>
    </source>
</evidence>
<feature type="transmembrane region" description="Helical" evidence="5">
    <location>
        <begin position="7"/>
        <end position="40"/>
    </location>
</feature>
<dbReference type="PANTHER" id="PTHR37306">
    <property type="entry name" value="COLICIN V PRODUCTION PROTEIN"/>
    <property type="match status" value="1"/>
</dbReference>
<dbReference type="RefSeq" id="WP_012676162.1">
    <property type="nucleotide sequence ID" value="NC_012440.1"/>
</dbReference>
<comment type="subcellular location">
    <subcellularLocation>
        <location evidence="1">Membrane</location>
        <topology evidence="1">Multi-pass membrane protein</topology>
    </subcellularLocation>
</comment>
<dbReference type="eggNOG" id="COG1286">
    <property type="taxonomic scope" value="Bacteria"/>
</dbReference>
<evidence type="ECO:0000256" key="2">
    <source>
        <dbReference type="ARBA" id="ARBA00022692"/>
    </source>
</evidence>
<keyword evidence="4 5" id="KW-0472">Membrane</keyword>
<proteinExistence type="predicted"/>
<dbReference type="Pfam" id="PF02674">
    <property type="entry name" value="Colicin_V"/>
    <property type="match status" value="1"/>
</dbReference>
<dbReference type="PaxDb" id="123214-PERMA_0137"/>
<sequence length="144" mass="16521">MLDIILLLFFIYLVIAGLFNGFTQIFIKGLGFLTAGYLGFSFTKDLSAYLSRYFNAEKVILDFVAFALIFILVFSVFLLINSIVKKELKSRKKLSIMDKLTGAIAGILIFVICVYMIKEFSKKNETLRELSSKSRIVKLFSWER</sequence>
<accession>C0QTC0</accession>
<gene>
    <name evidence="6" type="primary">cvpA</name>
    <name evidence="6" type="ordered locus">PERMA_0137</name>
</gene>
<evidence type="ECO:0000313" key="7">
    <source>
        <dbReference type="Proteomes" id="UP000001366"/>
    </source>
</evidence>
<dbReference type="EMBL" id="CP001230">
    <property type="protein sequence ID" value="ACO03923.1"/>
    <property type="molecule type" value="Genomic_DNA"/>
</dbReference>
<dbReference type="AlphaFoldDB" id="C0QTC0"/>
<evidence type="ECO:0000313" key="6">
    <source>
        <dbReference type="EMBL" id="ACO03923.1"/>
    </source>
</evidence>
<dbReference type="GO" id="GO:0016020">
    <property type="term" value="C:membrane"/>
    <property type="evidence" value="ECO:0007669"/>
    <property type="project" value="UniProtKB-SubCell"/>
</dbReference>
<keyword evidence="2 5" id="KW-0812">Transmembrane</keyword>
<feature type="transmembrane region" description="Helical" evidence="5">
    <location>
        <begin position="60"/>
        <end position="80"/>
    </location>
</feature>
<protein>
    <submittedName>
        <fullName evidence="6">CvpA family protein</fullName>
    </submittedName>
</protein>
<dbReference type="InterPro" id="IPR003825">
    <property type="entry name" value="Colicin-V_CvpA"/>
</dbReference>
<dbReference type="PANTHER" id="PTHR37306:SF1">
    <property type="entry name" value="COLICIN V PRODUCTION PROTEIN"/>
    <property type="match status" value="1"/>
</dbReference>
<evidence type="ECO:0000256" key="5">
    <source>
        <dbReference type="SAM" id="Phobius"/>
    </source>
</evidence>
<dbReference type="HOGENOM" id="CLU_148077_0_0_0"/>
<evidence type="ECO:0000256" key="1">
    <source>
        <dbReference type="ARBA" id="ARBA00004141"/>
    </source>
</evidence>
<dbReference type="STRING" id="123214.PERMA_0137"/>
<name>C0QTC0_PERMH</name>
<evidence type="ECO:0000256" key="4">
    <source>
        <dbReference type="ARBA" id="ARBA00023136"/>
    </source>
</evidence>
<keyword evidence="3 5" id="KW-1133">Transmembrane helix</keyword>
<keyword evidence="7" id="KW-1185">Reference proteome</keyword>
<dbReference type="KEGG" id="pmx:PERMA_0137"/>